<proteinExistence type="predicted"/>
<accession>A0A7W5C167</accession>
<organism evidence="2 3">
    <name type="scientific">Halomonas organivorans</name>
    <dbReference type="NCBI Taxonomy" id="257772"/>
    <lineage>
        <taxon>Bacteria</taxon>
        <taxon>Pseudomonadati</taxon>
        <taxon>Pseudomonadota</taxon>
        <taxon>Gammaproteobacteria</taxon>
        <taxon>Oceanospirillales</taxon>
        <taxon>Halomonadaceae</taxon>
        <taxon>Halomonas</taxon>
    </lineage>
</organism>
<gene>
    <name evidence="2" type="ORF">FHR96_003732</name>
</gene>
<feature type="domain" description="Bro-N" evidence="1">
    <location>
        <begin position="1"/>
        <end position="108"/>
    </location>
</feature>
<dbReference type="EMBL" id="JACHXM010000027">
    <property type="protein sequence ID" value="MBB3142830.1"/>
    <property type="molecule type" value="Genomic_DNA"/>
</dbReference>
<reference evidence="2 3" key="1">
    <citation type="submission" date="2020-08" db="EMBL/GenBank/DDBJ databases">
        <title>Genomic Encyclopedia of Type Strains, Phase III (KMG-III): the genomes of soil and plant-associated and newly described type strains.</title>
        <authorList>
            <person name="Whitman W."/>
        </authorList>
    </citation>
    <scope>NUCLEOTIDE SEQUENCE [LARGE SCALE GENOMIC DNA]</scope>
    <source>
        <strain evidence="2 3">CECT 5995</strain>
    </source>
</reference>
<dbReference type="PROSITE" id="PS51750">
    <property type="entry name" value="BRO_N"/>
    <property type="match status" value="1"/>
</dbReference>
<evidence type="ECO:0000313" key="3">
    <source>
        <dbReference type="Proteomes" id="UP000525987"/>
    </source>
</evidence>
<protein>
    <submittedName>
        <fullName evidence="2">Prophage antirepressor-like protein</fullName>
    </submittedName>
</protein>
<dbReference type="SMART" id="SM01040">
    <property type="entry name" value="Bro-N"/>
    <property type="match status" value="1"/>
</dbReference>
<keyword evidence="3" id="KW-1185">Reference proteome</keyword>
<name>A0A7W5C167_9GAMM</name>
<sequence>MQPMVFDGTEIELITLDGEVWARGTQIAHALGYRNASRAVRDVYDRNADEFTDTMTAVVDLPTAGGVQKVRIFSLRGAHLFAMFARTPKAKAFRRWVLDVLDTITQGGEYVRRKWEAAHQALEDRREQASAEGRGLASWRWEKSSMEMAERYWGERLQLSLALDH</sequence>
<comment type="caution">
    <text evidence="2">The sequence shown here is derived from an EMBL/GenBank/DDBJ whole genome shotgun (WGS) entry which is preliminary data.</text>
</comment>
<evidence type="ECO:0000259" key="1">
    <source>
        <dbReference type="PROSITE" id="PS51750"/>
    </source>
</evidence>
<dbReference type="InterPro" id="IPR003497">
    <property type="entry name" value="BRO_N_domain"/>
</dbReference>
<dbReference type="AlphaFoldDB" id="A0A7W5C167"/>
<evidence type="ECO:0000313" key="2">
    <source>
        <dbReference type="EMBL" id="MBB3142830.1"/>
    </source>
</evidence>
<dbReference type="Proteomes" id="UP000525987">
    <property type="component" value="Unassembled WGS sequence"/>
</dbReference>
<dbReference type="Pfam" id="PF02498">
    <property type="entry name" value="Bro-N"/>
    <property type="match status" value="1"/>
</dbReference>
<dbReference type="RefSeq" id="WP_183389189.1">
    <property type="nucleotide sequence ID" value="NZ_JACHXM010000027.1"/>
</dbReference>